<evidence type="ECO:0000313" key="1">
    <source>
        <dbReference type="EMBL" id="KRX12669.1"/>
    </source>
</evidence>
<dbReference type="AlphaFoldDB" id="A0A0V0RDT4"/>
<evidence type="ECO:0000313" key="2">
    <source>
        <dbReference type="EMBL" id="KRX17788.1"/>
    </source>
</evidence>
<protein>
    <submittedName>
        <fullName evidence="1">Uncharacterized protein</fullName>
    </submittedName>
</protein>
<organism evidence="1 3">
    <name type="scientific">Trichinella nelsoni</name>
    <dbReference type="NCBI Taxonomy" id="6336"/>
    <lineage>
        <taxon>Eukaryota</taxon>
        <taxon>Metazoa</taxon>
        <taxon>Ecdysozoa</taxon>
        <taxon>Nematoda</taxon>
        <taxon>Enoplea</taxon>
        <taxon>Dorylaimia</taxon>
        <taxon>Trichinellida</taxon>
        <taxon>Trichinellidae</taxon>
        <taxon>Trichinella</taxon>
    </lineage>
</organism>
<name>A0A0V0RDT4_9BILA</name>
<proteinExistence type="predicted"/>
<sequence length="62" mass="7290">MKSNWFCFQYENSICYENTEIELEFVPRSGQKNGIASFWCVVCDAEDHEESVTWSPYGKDLK</sequence>
<gene>
    <name evidence="2" type="ORF">T07_11924</name>
    <name evidence="1" type="ORF">T07_7490</name>
</gene>
<comment type="caution">
    <text evidence="1">The sequence shown here is derived from an EMBL/GenBank/DDBJ whole genome shotgun (WGS) entry which is preliminary data.</text>
</comment>
<dbReference type="EMBL" id="JYDL01000082">
    <property type="protein sequence ID" value="KRX17788.1"/>
    <property type="molecule type" value="Genomic_DNA"/>
</dbReference>
<dbReference type="Proteomes" id="UP000054630">
    <property type="component" value="Unassembled WGS sequence"/>
</dbReference>
<dbReference type="EMBL" id="JYDL01000298">
    <property type="protein sequence ID" value="KRX12669.1"/>
    <property type="molecule type" value="Genomic_DNA"/>
</dbReference>
<reference evidence="1 3" key="1">
    <citation type="submission" date="2015-01" db="EMBL/GenBank/DDBJ databases">
        <title>Evolution of Trichinella species and genotypes.</title>
        <authorList>
            <person name="Korhonen P.K."/>
            <person name="Edoardo P."/>
            <person name="Giuseppe L.R."/>
            <person name="Gasser R.B."/>
        </authorList>
    </citation>
    <scope>NUCLEOTIDE SEQUENCE [LARGE SCALE GENOMIC DNA]</scope>
    <source>
        <strain evidence="1">ISS37</strain>
    </source>
</reference>
<evidence type="ECO:0000313" key="3">
    <source>
        <dbReference type="Proteomes" id="UP000054630"/>
    </source>
</evidence>
<accession>A0A0V0RDT4</accession>
<keyword evidence="3" id="KW-1185">Reference proteome</keyword>